<evidence type="ECO:0000313" key="3">
    <source>
        <dbReference type="Proteomes" id="UP000298493"/>
    </source>
</evidence>
<dbReference type="AlphaFoldDB" id="A0A4Z1PEC4"/>
<dbReference type="InterPro" id="IPR029058">
    <property type="entry name" value="AB_hydrolase_fold"/>
</dbReference>
<evidence type="ECO:0000313" key="2">
    <source>
        <dbReference type="EMBL" id="TID27263.1"/>
    </source>
</evidence>
<dbReference type="PANTHER" id="PTHR33428:SF14">
    <property type="entry name" value="CARBOXYLESTERASE TYPE B DOMAIN-CONTAINING PROTEIN"/>
    <property type="match status" value="1"/>
</dbReference>
<keyword evidence="3" id="KW-1185">Reference proteome</keyword>
<sequence>MMLFSSTSAVYLTAFISVINAQFNTPKGASECGIQLKNKVPPKNGDCSISGGIFSIGFPMELMNYLSKKGLSMGSGSEDPKVSGAASETGSGKYPATMRVDPALPGHTIYAPATPPDVEMPFLTWGNGACGTNPHGAAKGQGGFGTGYDNFLKEIASHGYVIAANGPMSGSQSKNKDVRASLDWAKGGGAKAYGKVDLSKIATMGHSCGGMEGMSVSYKNPDVKLTLMFNIATFYDDKRFLLKELKAPVAWFVGNPSDMGYENSRRDYGNLTEGHPAFWASLDTGHMGTFKASYGGKEAKAAVKFLEWQFRGDTEAKEYCIGGGIKGEKWNVMSKNWT</sequence>
<comment type="caution">
    <text evidence="2">The sequence shown here is derived from an EMBL/GenBank/DDBJ whole genome shotgun (WGS) entry which is preliminary data.</text>
</comment>
<reference evidence="2 3" key="1">
    <citation type="submission" date="2019-04" db="EMBL/GenBank/DDBJ databases">
        <title>High contiguity whole genome sequence and gene annotation resource for two Venturia nashicola isolates.</title>
        <authorList>
            <person name="Prokchorchik M."/>
            <person name="Won K."/>
            <person name="Lee Y."/>
            <person name="Choi E.D."/>
            <person name="Segonzac C."/>
            <person name="Sohn K.H."/>
        </authorList>
    </citation>
    <scope>NUCLEOTIDE SEQUENCE [LARGE SCALE GENOMIC DNA]</scope>
    <source>
        <strain evidence="2 3">PRI2</strain>
    </source>
</reference>
<evidence type="ECO:0000256" key="1">
    <source>
        <dbReference type="SAM" id="SignalP"/>
    </source>
</evidence>
<evidence type="ECO:0008006" key="4">
    <source>
        <dbReference type="Google" id="ProtNLM"/>
    </source>
</evidence>
<organism evidence="2 3">
    <name type="scientific">Venturia nashicola</name>
    <dbReference type="NCBI Taxonomy" id="86259"/>
    <lineage>
        <taxon>Eukaryota</taxon>
        <taxon>Fungi</taxon>
        <taxon>Dikarya</taxon>
        <taxon>Ascomycota</taxon>
        <taxon>Pezizomycotina</taxon>
        <taxon>Dothideomycetes</taxon>
        <taxon>Pleosporomycetidae</taxon>
        <taxon>Venturiales</taxon>
        <taxon>Venturiaceae</taxon>
        <taxon>Venturia</taxon>
    </lineage>
</organism>
<proteinExistence type="predicted"/>
<keyword evidence="1" id="KW-0732">Signal</keyword>
<dbReference type="SUPFAM" id="SSF53474">
    <property type="entry name" value="alpha/beta-Hydrolases"/>
    <property type="match status" value="1"/>
</dbReference>
<gene>
    <name evidence="2" type="ORF">E6O75_ATG00030</name>
</gene>
<feature type="chain" id="PRO_5021503503" description="Chlorophyllase" evidence="1">
    <location>
        <begin position="22"/>
        <end position="338"/>
    </location>
</feature>
<dbReference type="Proteomes" id="UP000298493">
    <property type="component" value="Unassembled WGS sequence"/>
</dbReference>
<dbReference type="OrthoDB" id="3506780at2759"/>
<protein>
    <recommendedName>
        <fullName evidence="4">Chlorophyllase</fullName>
    </recommendedName>
</protein>
<name>A0A4Z1PEC4_9PEZI</name>
<feature type="signal peptide" evidence="1">
    <location>
        <begin position="1"/>
        <end position="21"/>
    </location>
</feature>
<accession>A0A4Z1PEC4</accession>
<dbReference type="PANTHER" id="PTHR33428">
    <property type="entry name" value="CHLOROPHYLLASE-2, CHLOROPLASTIC"/>
    <property type="match status" value="1"/>
</dbReference>
<dbReference type="Gene3D" id="3.40.50.1820">
    <property type="entry name" value="alpha/beta hydrolase"/>
    <property type="match status" value="1"/>
</dbReference>
<dbReference type="EMBL" id="SNSC02000001">
    <property type="protein sequence ID" value="TID27263.1"/>
    <property type="molecule type" value="Genomic_DNA"/>
</dbReference>